<dbReference type="NCBIfam" id="TIGR02595">
    <property type="entry name" value="PEP_CTERM"/>
    <property type="match status" value="1"/>
</dbReference>
<organism evidence="3 4">
    <name type="scientific">Undibacterium parvum</name>
    <dbReference type="NCBI Taxonomy" id="401471"/>
    <lineage>
        <taxon>Bacteria</taxon>
        <taxon>Pseudomonadati</taxon>
        <taxon>Pseudomonadota</taxon>
        <taxon>Betaproteobacteria</taxon>
        <taxon>Burkholderiales</taxon>
        <taxon>Oxalobacteraceae</taxon>
        <taxon>Undibacterium</taxon>
    </lineage>
</organism>
<evidence type="ECO:0000256" key="1">
    <source>
        <dbReference type="SAM" id="SignalP"/>
    </source>
</evidence>
<proteinExistence type="predicted"/>
<evidence type="ECO:0000259" key="2">
    <source>
        <dbReference type="Pfam" id="PF07589"/>
    </source>
</evidence>
<dbReference type="InterPro" id="IPR013424">
    <property type="entry name" value="Ice-binding_C"/>
</dbReference>
<protein>
    <submittedName>
        <fullName evidence="3">PEP-CTERM sorting domain-containing protein</fullName>
    </submittedName>
</protein>
<gene>
    <name evidence="3" type="ORF">EJN92_16070</name>
</gene>
<keyword evidence="1" id="KW-0732">Signal</keyword>
<name>A0A3S9HMS2_9BURK</name>
<feature type="domain" description="Ice-binding protein C-terminal" evidence="2">
    <location>
        <begin position="237"/>
        <end position="261"/>
    </location>
</feature>
<dbReference type="AlphaFoldDB" id="A0A3S9HMS2"/>
<dbReference type="RefSeq" id="WP_126128748.1">
    <property type="nucleotide sequence ID" value="NZ_CP034464.1"/>
</dbReference>
<sequence length="265" mass="27468">MKFQLKTLVAAVALIGATGSAFAAVPNVDAATGSALLFYVFDDVTKSSYVQDLGKTYASFLPASATADQTFGISSHTASWNAYLASVSGNLGHSTWGVFAGNSVAANNGGKGFLTTMRDGDSSAAQTSSSAQSSVAGFFKTWIAAVNTQNTNSGTSLSDGYFTDIQGTNSQNIVNGVAHDGGAKLKFKTDNFVGTDSVFHRLALGTTVTDTSYANVNGVSKFSFDGNNLKYTVAVAAIPEPSSYAMMLAGLMLVAGVARRRHLNK</sequence>
<feature type="signal peptide" evidence="1">
    <location>
        <begin position="1"/>
        <end position="23"/>
    </location>
</feature>
<evidence type="ECO:0000313" key="3">
    <source>
        <dbReference type="EMBL" id="AZP13375.1"/>
    </source>
</evidence>
<accession>A0A3S9HMS2</accession>
<dbReference type="EMBL" id="CP034464">
    <property type="protein sequence ID" value="AZP13375.1"/>
    <property type="molecule type" value="Genomic_DNA"/>
</dbReference>
<keyword evidence="4" id="KW-1185">Reference proteome</keyword>
<dbReference type="Proteomes" id="UP000275663">
    <property type="component" value="Chromosome"/>
</dbReference>
<reference evidence="3 4" key="1">
    <citation type="journal article" date="2011" name="Int. J. Syst. Evol. Microbiol.">
        <title>Description of Undibacterium oligocarboniphilum sp. nov., isolated from purified water, and Undibacterium pigrum strain CCUG 49012 as the type strain of Undibacterium parvum sp. nov., and emended descriptions of the genus Undibacterium and the species Undibacterium pigrum.</title>
        <authorList>
            <person name="Eder W."/>
            <person name="Wanner G."/>
            <person name="Ludwig W."/>
            <person name="Busse H.J."/>
            <person name="Ziemke-Kageler F."/>
            <person name="Lang E."/>
        </authorList>
    </citation>
    <scope>NUCLEOTIDE SEQUENCE [LARGE SCALE GENOMIC DNA]</scope>
    <source>
        <strain evidence="3 4">DSM 23061</strain>
    </source>
</reference>
<dbReference type="OrthoDB" id="8546032at2"/>
<dbReference type="Pfam" id="PF07589">
    <property type="entry name" value="PEP-CTERM"/>
    <property type="match status" value="1"/>
</dbReference>
<feature type="chain" id="PRO_5019312268" evidence="1">
    <location>
        <begin position="24"/>
        <end position="265"/>
    </location>
</feature>
<evidence type="ECO:0000313" key="4">
    <source>
        <dbReference type="Proteomes" id="UP000275663"/>
    </source>
</evidence>
<dbReference type="KEGG" id="upv:EJN92_16070"/>